<reference evidence="1 2" key="2">
    <citation type="submission" date="2018-11" db="EMBL/GenBank/DDBJ databases">
        <authorList>
            <consortium name="Pathogen Informatics"/>
        </authorList>
    </citation>
    <scope>NUCLEOTIDE SEQUENCE [LARGE SCALE GENOMIC DNA]</scope>
</reference>
<name>A0A183CV43_9BILA</name>
<evidence type="ECO:0000313" key="2">
    <source>
        <dbReference type="Proteomes" id="UP000271098"/>
    </source>
</evidence>
<evidence type="ECO:0000313" key="1">
    <source>
        <dbReference type="EMBL" id="VDK27884.1"/>
    </source>
</evidence>
<proteinExistence type="predicted"/>
<gene>
    <name evidence="1" type="ORF">GPUH_LOCUS334</name>
</gene>
<dbReference type="EMBL" id="UYRT01000273">
    <property type="protein sequence ID" value="VDK27884.1"/>
    <property type="molecule type" value="Genomic_DNA"/>
</dbReference>
<protein>
    <submittedName>
        <fullName evidence="3">G_PROTEIN_RECEP_F1_2 domain-containing protein</fullName>
    </submittedName>
</protein>
<sequence>MRLAFTTGISCILTTTLFVIPMCVRFVERHCNLEELAKLVEFYPPISCNLNPVAVVIIICVMQDDIRQAMLASLPPCLQLLSKYTLKNANIHRIQPTVSIKKSSGIFK</sequence>
<dbReference type="Proteomes" id="UP000271098">
    <property type="component" value="Unassembled WGS sequence"/>
</dbReference>
<organism evidence="3">
    <name type="scientific">Gongylonema pulchrum</name>
    <dbReference type="NCBI Taxonomy" id="637853"/>
    <lineage>
        <taxon>Eukaryota</taxon>
        <taxon>Metazoa</taxon>
        <taxon>Ecdysozoa</taxon>
        <taxon>Nematoda</taxon>
        <taxon>Chromadorea</taxon>
        <taxon>Rhabditida</taxon>
        <taxon>Spirurina</taxon>
        <taxon>Spiruromorpha</taxon>
        <taxon>Spiruroidea</taxon>
        <taxon>Gongylonematidae</taxon>
        <taxon>Gongylonema</taxon>
    </lineage>
</organism>
<reference evidence="3" key="1">
    <citation type="submission" date="2016-06" db="UniProtKB">
        <authorList>
            <consortium name="WormBaseParasite"/>
        </authorList>
    </citation>
    <scope>IDENTIFICATION</scope>
</reference>
<dbReference type="WBParaSite" id="GPUH_0000033301-mRNA-1">
    <property type="protein sequence ID" value="GPUH_0000033301-mRNA-1"/>
    <property type="gene ID" value="GPUH_0000033301"/>
</dbReference>
<evidence type="ECO:0000313" key="3">
    <source>
        <dbReference type="WBParaSite" id="GPUH_0000033301-mRNA-1"/>
    </source>
</evidence>
<accession>A0A183CV43</accession>
<keyword evidence="2" id="KW-1185">Reference proteome</keyword>
<dbReference type="AlphaFoldDB" id="A0A183CV43"/>